<keyword evidence="3" id="KW-1185">Reference proteome</keyword>
<dbReference type="RefSeq" id="WP_344266346.1">
    <property type="nucleotide sequence ID" value="NZ_BAAAMJ010000079.1"/>
</dbReference>
<name>A0ABN2PYA2_9ACTN</name>
<keyword evidence="1" id="KW-0175">Coiled coil</keyword>
<accession>A0ABN2PYA2</accession>
<organism evidence="2 3">
    <name type="scientific">Streptomyces sodiiphilus</name>
    <dbReference type="NCBI Taxonomy" id="226217"/>
    <lineage>
        <taxon>Bacteria</taxon>
        <taxon>Bacillati</taxon>
        <taxon>Actinomycetota</taxon>
        <taxon>Actinomycetes</taxon>
        <taxon>Kitasatosporales</taxon>
        <taxon>Streptomycetaceae</taxon>
        <taxon>Streptomyces</taxon>
    </lineage>
</organism>
<protein>
    <recommendedName>
        <fullName evidence="4">WXG100 family type VII secretion target</fullName>
    </recommendedName>
</protein>
<dbReference type="Gene3D" id="1.20.1260.20">
    <property type="entry name" value="PPE superfamily"/>
    <property type="match status" value="1"/>
</dbReference>
<comment type="caution">
    <text evidence="2">The sequence shown here is derived from an EMBL/GenBank/DDBJ whole genome shotgun (WGS) entry which is preliminary data.</text>
</comment>
<dbReference type="Proteomes" id="UP001501303">
    <property type="component" value="Unassembled WGS sequence"/>
</dbReference>
<evidence type="ECO:0000313" key="2">
    <source>
        <dbReference type="EMBL" id="GAA1934346.1"/>
    </source>
</evidence>
<reference evidence="2 3" key="1">
    <citation type="journal article" date="2019" name="Int. J. Syst. Evol. Microbiol.">
        <title>The Global Catalogue of Microorganisms (GCM) 10K type strain sequencing project: providing services to taxonomists for standard genome sequencing and annotation.</title>
        <authorList>
            <consortium name="The Broad Institute Genomics Platform"/>
            <consortium name="The Broad Institute Genome Sequencing Center for Infectious Disease"/>
            <person name="Wu L."/>
            <person name="Ma J."/>
        </authorList>
    </citation>
    <scope>NUCLEOTIDE SEQUENCE [LARGE SCALE GENOMIC DNA]</scope>
    <source>
        <strain evidence="2 3">JCM 13581</strain>
    </source>
</reference>
<evidence type="ECO:0000313" key="3">
    <source>
        <dbReference type="Proteomes" id="UP001501303"/>
    </source>
</evidence>
<proteinExistence type="predicted"/>
<gene>
    <name evidence="2" type="ORF">GCM10009716_46750</name>
</gene>
<feature type="coiled-coil region" evidence="1">
    <location>
        <begin position="54"/>
        <end position="88"/>
    </location>
</feature>
<dbReference type="EMBL" id="BAAAMJ010000079">
    <property type="protein sequence ID" value="GAA1934346.1"/>
    <property type="molecule type" value="Genomic_DNA"/>
</dbReference>
<evidence type="ECO:0008006" key="4">
    <source>
        <dbReference type="Google" id="ProtNLM"/>
    </source>
</evidence>
<sequence>MDIMKQPYTRLGSAAGQWERMAGLFAEQGEVYRREVESVARSDEWQGFSALSARKRFEITRRQYEAAAQEAEKIAKVLREARDEFTRLHGLLKNVVAEAEAAGMVVHSNGTVSLLSEGAQAIARNDPDYQEHQRRNGEAEAEWSAAIKRHVDAITEYDASVRVLLEGLADDEESANWFTGGTDRLDDIALGRSVELAERIEAGEGTPEDFEQLQIILSGQRDENGEYSLRFSQSLLDQLGAETFIRLTNATFAPPDDYDSAQLKEDLAHLVGAALSTPGGFYNRWMDDLHAAGKEKHPVDFDLYDYYDFSVYGYQSLATLLEHGEGYGEKFLHELTDNIRTLEDPKLGGQRDFWHLDRSMLGGDASSWLASDPLDALLGVMSQNPEAATSYLDPENEQGKDRLEYLLTDGSRDWEVLYMQHDIHPNSQSGEIRTYDDPRQRTGLGLVLEAATTGRQPGVPAESFGYHTPEQARVMTSVISNLDSNNAGGRSDVLLKDESYANLRAPLARALTSYTADVWAVLTPDVTSEENLDGGGSLDVDRADLLRVMRGVSEDGENYGMLYGSQVAYAAQKLADLPDIDHPDGITHWSGDSKSIGEMFGLMDEIQRQIIIDGANVQKDKVDDDARLGYHAWGSVITQTPGVGDVAQRIIDLFFYEWSKEEKGAIGLDARKEVSERQEKLLNDVELMYTLWAEERGLEIGSDPVKSIHGDARSSTAIGRDVADNALKIH</sequence>
<evidence type="ECO:0000256" key="1">
    <source>
        <dbReference type="SAM" id="Coils"/>
    </source>
</evidence>
<dbReference type="InterPro" id="IPR038332">
    <property type="entry name" value="PPE_sf"/>
</dbReference>